<comment type="caution">
    <text evidence="1">The sequence shown here is derived from an EMBL/GenBank/DDBJ whole genome shotgun (WGS) entry which is preliminary data.</text>
</comment>
<proteinExistence type="predicted"/>
<keyword evidence="2" id="KW-1185">Reference proteome</keyword>
<accession>A0AA88PI61</accession>
<organism evidence="1 2">
    <name type="scientific">Cirrhinus molitorella</name>
    <name type="common">mud carp</name>
    <dbReference type="NCBI Taxonomy" id="172907"/>
    <lineage>
        <taxon>Eukaryota</taxon>
        <taxon>Metazoa</taxon>
        <taxon>Chordata</taxon>
        <taxon>Craniata</taxon>
        <taxon>Vertebrata</taxon>
        <taxon>Euteleostomi</taxon>
        <taxon>Actinopterygii</taxon>
        <taxon>Neopterygii</taxon>
        <taxon>Teleostei</taxon>
        <taxon>Ostariophysi</taxon>
        <taxon>Cypriniformes</taxon>
        <taxon>Cyprinidae</taxon>
        <taxon>Labeoninae</taxon>
        <taxon>Labeonini</taxon>
        <taxon>Cirrhinus</taxon>
    </lineage>
</organism>
<dbReference type="AlphaFoldDB" id="A0AA88PI61"/>
<gene>
    <name evidence="1" type="ORF">Q8A67_015655</name>
</gene>
<evidence type="ECO:0000313" key="2">
    <source>
        <dbReference type="Proteomes" id="UP001187343"/>
    </source>
</evidence>
<sequence length="69" mass="7828">MSTLSVALARSGRLMFLTDFKRFFVAPGFCCDFSGSFCLWTDARAYRIPVMLPFSKKDSIAAHRSEVNR</sequence>
<dbReference type="Proteomes" id="UP001187343">
    <property type="component" value="Unassembled WGS sequence"/>
</dbReference>
<name>A0AA88PI61_9TELE</name>
<protein>
    <submittedName>
        <fullName evidence="1">Uncharacterized protein</fullName>
    </submittedName>
</protein>
<evidence type="ECO:0000313" key="1">
    <source>
        <dbReference type="EMBL" id="KAK2887427.1"/>
    </source>
</evidence>
<dbReference type="EMBL" id="JAUYZG010000015">
    <property type="protein sequence ID" value="KAK2887427.1"/>
    <property type="molecule type" value="Genomic_DNA"/>
</dbReference>
<reference evidence="1" key="1">
    <citation type="submission" date="2023-08" db="EMBL/GenBank/DDBJ databases">
        <title>Chromosome-level Genome Assembly of mud carp (Cirrhinus molitorella).</title>
        <authorList>
            <person name="Liu H."/>
        </authorList>
    </citation>
    <scope>NUCLEOTIDE SEQUENCE</scope>
    <source>
        <strain evidence="1">Prfri</strain>
        <tissue evidence="1">Muscle</tissue>
    </source>
</reference>